<evidence type="ECO:0000313" key="3">
    <source>
        <dbReference type="Proteomes" id="UP000886885"/>
    </source>
</evidence>
<keyword evidence="1" id="KW-0677">Repeat</keyword>
<evidence type="ECO:0000313" key="2">
    <source>
        <dbReference type="EMBL" id="KAG6775545.1"/>
    </source>
</evidence>
<dbReference type="EMBL" id="JAAWWB010000009">
    <property type="protein sequence ID" value="KAG6775545.1"/>
    <property type="molecule type" value="Genomic_DNA"/>
</dbReference>
<protein>
    <submittedName>
        <fullName evidence="2">Uncharacterized protein</fullName>
    </submittedName>
</protein>
<dbReference type="InterPro" id="IPR052441">
    <property type="entry name" value="Armadillo-Ser/Thr_Kinase"/>
</dbReference>
<dbReference type="Proteomes" id="UP000886885">
    <property type="component" value="Chromosome 5A"/>
</dbReference>
<keyword evidence="3" id="KW-1185">Reference proteome</keyword>
<organism evidence="2 3">
    <name type="scientific">Populus tomentosa</name>
    <name type="common">Chinese white poplar</name>
    <dbReference type="NCBI Taxonomy" id="118781"/>
    <lineage>
        <taxon>Eukaryota</taxon>
        <taxon>Viridiplantae</taxon>
        <taxon>Streptophyta</taxon>
        <taxon>Embryophyta</taxon>
        <taxon>Tracheophyta</taxon>
        <taxon>Spermatophyta</taxon>
        <taxon>Magnoliopsida</taxon>
        <taxon>eudicotyledons</taxon>
        <taxon>Gunneridae</taxon>
        <taxon>Pentapetalae</taxon>
        <taxon>rosids</taxon>
        <taxon>fabids</taxon>
        <taxon>Malpighiales</taxon>
        <taxon>Salicaceae</taxon>
        <taxon>Saliceae</taxon>
        <taxon>Populus</taxon>
    </lineage>
</organism>
<reference evidence="2" key="1">
    <citation type="journal article" date="2020" name="bioRxiv">
        <title>Hybrid origin of Populus tomentosa Carr. identified through genome sequencing and phylogenomic analysis.</title>
        <authorList>
            <person name="An X."/>
            <person name="Gao K."/>
            <person name="Chen Z."/>
            <person name="Li J."/>
            <person name="Yang X."/>
            <person name="Yang X."/>
            <person name="Zhou J."/>
            <person name="Guo T."/>
            <person name="Zhao T."/>
            <person name="Huang S."/>
            <person name="Miao D."/>
            <person name="Khan W.U."/>
            <person name="Rao P."/>
            <person name="Ye M."/>
            <person name="Lei B."/>
            <person name="Liao W."/>
            <person name="Wang J."/>
            <person name="Ji L."/>
            <person name="Li Y."/>
            <person name="Guo B."/>
            <person name="Mustafa N.S."/>
            <person name="Li S."/>
            <person name="Yun Q."/>
            <person name="Keller S.R."/>
            <person name="Mao J."/>
            <person name="Zhang R."/>
            <person name="Strauss S.H."/>
        </authorList>
    </citation>
    <scope>NUCLEOTIDE SEQUENCE</scope>
    <source>
        <strain evidence="2">GM15</strain>
        <tissue evidence="2">Leaf</tissue>
    </source>
</reference>
<evidence type="ECO:0000256" key="1">
    <source>
        <dbReference type="ARBA" id="ARBA00022737"/>
    </source>
</evidence>
<dbReference type="OrthoDB" id="8693905at2759"/>
<dbReference type="AlphaFoldDB" id="A0A8X7ZUY6"/>
<gene>
    <name evidence="2" type="ORF">POTOM_019021</name>
</gene>
<comment type="caution">
    <text evidence="2">The sequence shown here is derived from an EMBL/GenBank/DDBJ whole genome shotgun (WGS) entry which is preliminary data.</text>
</comment>
<sequence>MLSHFAVCLAHDNDNCKVEQALLKKDAVQRLVKSFQCCPEQQFAHILEPLLKIITISFVFIQGRKSSRINTTLAVNGLTPLLIVSLDHQDA</sequence>
<dbReference type="PANTHER" id="PTHR46618:SF1">
    <property type="entry name" value="ARMADILLO REPEAT-CONTAINING PROTEIN 3"/>
    <property type="match status" value="1"/>
</dbReference>
<dbReference type="PANTHER" id="PTHR46618">
    <property type="entry name" value="ARMADILLO REPEAT-CONTAINING PROTEIN 3"/>
    <property type="match status" value="1"/>
</dbReference>
<proteinExistence type="predicted"/>
<accession>A0A8X7ZUY6</accession>
<name>A0A8X7ZUY6_POPTO</name>